<reference evidence="2" key="1">
    <citation type="journal article" date="2014" name="Front. Microbiol.">
        <title>High frequency of phylogenetically diverse reductive dehalogenase-homologous genes in deep subseafloor sedimentary metagenomes.</title>
        <authorList>
            <person name="Kawai M."/>
            <person name="Futagami T."/>
            <person name="Toyoda A."/>
            <person name="Takaki Y."/>
            <person name="Nishi S."/>
            <person name="Hori S."/>
            <person name="Arai W."/>
            <person name="Tsubouchi T."/>
            <person name="Morono Y."/>
            <person name="Uchiyama I."/>
            <person name="Ito T."/>
            <person name="Fujiyama A."/>
            <person name="Inagaki F."/>
            <person name="Takami H."/>
        </authorList>
    </citation>
    <scope>NUCLEOTIDE SEQUENCE</scope>
    <source>
        <strain evidence="2">Expedition CK06-06</strain>
    </source>
</reference>
<evidence type="ECO:0000313" key="2">
    <source>
        <dbReference type="EMBL" id="GAI47220.1"/>
    </source>
</evidence>
<gene>
    <name evidence="2" type="ORF">S06H3_59082</name>
</gene>
<feature type="transmembrane region" description="Helical" evidence="1">
    <location>
        <begin position="140"/>
        <end position="162"/>
    </location>
</feature>
<dbReference type="EMBL" id="BARV01038329">
    <property type="protein sequence ID" value="GAI47220.1"/>
    <property type="molecule type" value="Genomic_DNA"/>
</dbReference>
<sequence length="176" mass="19280">MMPGDYQQQDPQPTPITIIDNIIKASVCILLIAVCFFLVVMVTSTIDNQGAVQFSNYTDDFTISNPLMNQVVYTSNPHLDNIVVTKHNSSNGTFGGVPTGDWSFDDDTTALEITTGLEHTIDFVRIDATTTYSTPPTLSVFTTISIALIILSLAGIFGIFSYSQYKKKTKSIPLQV</sequence>
<accession>X1Q838</accession>
<feature type="transmembrane region" description="Helical" evidence="1">
    <location>
        <begin position="21"/>
        <end position="46"/>
    </location>
</feature>
<keyword evidence="1" id="KW-0812">Transmembrane</keyword>
<keyword evidence="1" id="KW-1133">Transmembrane helix</keyword>
<name>X1Q838_9ZZZZ</name>
<organism evidence="2">
    <name type="scientific">marine sediment metagenome</name>
    <dbReference type="NCBI Taxonomy" id="412755"/>
    <lineage>
        <taxon>unclassified sequences</taxon>
        <taxon>metagenomes</taxon>
        <taxon>ecological metagenomes</taxon>
    </lineage>
</organism>
<proteinExistence type="predicted"/>
<keyword evidence="1" id="KW-0472">Membrane</keyword>
<dbReference type="AlphaFoldDB" id="X1Q838"/>
<protein>
    <submittedName>
        <fullName evidence="2">Uncharacterized protein</fullName>
    </submittedName>
</protein>
<comment type="caution">
    <text evidence="2">The sequence shown here is derived from an EMBL/GenBank/DDBJ whole genome shotgun (WGS) entry which is preliminary data.</text>
</comment>
<feature type="non-terminal residue" evidence="2">
    <location>
        <position position="176"/>
    </location>
</feature>
<evidence type="ECO:0000256" key="1">
    <source>
        <dbReference type="SAM" id="Phobius"/>
    </source>
</evidence>